<reference evidence="1" key="1">
    <citation type="submission" date="2023-08" db="EMBL/GenBank/DDBJ databases">
        <title>A de novo genome assembly of Solanum verrucosum Schlechtendal, a Mexican diploid species geographically isolated from the other diploid A-genome species in potato relatives.</title>
        <authorList>
            <person name="Hosaka K."/>
        </authorList>
    </citation>
    <scope>NUCLEOTIDE SEQUENCE</scope>
    <source>
        <tissue evidence="1">Young leaves</tissue>
    </source>
</reference>
<protein>
    <submittedName>
        <fullName evidence="1">Uncharacterized protein</fullName>
    </submittedName>
</protein>
<organism evidence="1 2">
    <name type="scientific">Solanum verrucosum</name>
    <dbReference type="NCBI Taxonomy" id="315347"/>
    <lineage>
        <taxon>Eukaryota</taxon>
        <taxon>Viridiplantae</taxon>
        <taxon>Streptophyta</taxon>
        <taxon>Embryophyta</taxon>
        <taxon>Tracheophyta</taxon>
        <taxon>Spermatophyta</taxon>
        <taxon>Magnoliopsida</taxon>
        <taxon>eudicotyledons</taxon>
        <taxon>Gunneridae</taxon>
        <taxon>Pentapetalae</taxon>
        <taxon>asterids</taxon>
        <taxon>lamiids</taxon>
        <taxon>Solanales</taxon>
        <taxon>Solanaceae</taxon>
        <taxon>Solanoideae</taxon>
        <taxon>Solaneae</taxon>
        <taxon>Solanum</taxon>
    </lineage>
</organism>
<gene>
    <name evidence="1" type="ORF">MTR67_045279</name>
</gene>
<dbReference type="Proteomes" id="UP001234989">
    <property type="component" value="Chromosome 10"/>
</dbReference>
<accession>A0AAF0UU95</accession>
<dbReference type="EMBL" id="CP133621">
    <property type="protein sequence ID" value="WMV51894.1"/>
    <property type="molecule type" value="Genomic_DNA"/>
</dbReference>
<name>A0AAF0UU95_SOLVR</name>
<proteinExistence type="predicted"/>
<evidence type="ECO:0000313" key="1">
    <source>
        <dbReference type="EMBL" id="WMV51894.1"/>
    </source>
</evidence>
<keyword evidence="2" id="KW-1185">Reference proteome</keyword>
<evidence type="ECO:0000313" key="2">
    <source>
        <dbReference type="Proteomes" id="UP001234989"/>
    </source>
</evidence>
<dbReference type="AlphaFoldDB" id="A0AAF0UU95"/>
<sequence>MQGAEKNTKKEITADSSGILGDVAMLNMGESEAQVPIGEVMIGREEKEVCNIEDQRTSTSIEECEVQEAELLCTQQQLLITEKEKEVSAWVKQNLQPLLQVDRGRHQEVVAVCKKTRRPDYILASKLKALKHKLKEWSRSEQGNLGQQKKSLREKLGAMENIATDRDLKDDEAMEKASLLLNLEDLIQKMRRSTRGKDQDNLVKGRG</sequence>